<organism evidence="2 3">
    <name type="scientific">Collinsella tanakaei</name>
    <dbReference type="NCBI Taxonomy" id="626935"/>
    <lineage>
        <taxon>Bacteria</taxon>
        <taxon>Bacillati</taxon>
        <taxon>Actinomycetota</taxon>
        <taxon>Coriobacteriia</taxon>
        <taxon>Coriobacteriales</taxon>
        <taxon>Coriobacteriaceae</taxon>
        <taxon>Collinsella</taxon>
    </lineage>
</organism>
<accession>A0A3E4QV96</accession>
<dbReference type="GeneID" id="62758699"/>
<reference evidence="2 3" key="1">
    <citation type="submission" date="2018-08" db="EMBL/GenBank/DDBJ databases">
        <title>A genome reference for cultivated species of the human gut microbiota.</title>
        <authorList>
            <person name="Zou Y."/>
            <person name="Xue W."/>
            <person name="Luo G."/>
        </authorList>
    </citation>
    <scope>NUCLEOTIDE SEQUENCE [LARGE SCALE GENOMIC DNA]</scope>
    <source>
        <strain evidence="2 3">TF08-14</strain>
    </source>
</reference>
<dbReference type="PANTHER" id="PTHR10937:SF14">
    <property type="entry name" value="FRUCTOSELYSINE 6-PHOSPHATE DEGLYCASE"/>
    <property type="match status" value="1"/>
</dbReference>
<dbReference type="InterPro" id="IPR001347">
    <property type="entry name" value="SIS_dom"/>
</dbReference>
<dbReference type="InterPro" id="IPR024713">
    <property type="entry name" value="Fructosamine_deglycase_FrlB"/>
</dbReference>
<sequence length="338" mass="38240">MVGYDEAIYREVLEKAIDNIDEINAAVDGICEKGYKNLYLVGSGGTYSMASPVTYLLKTHSSIPWYWEIAAELVKAKPVSLGKDSVVITASLSGTTVETIEAAKYAQSLGAKVISLVGEDGCPLSECSDYVFENKKASNDNLVEEIYIQYFAIAARFMKNNGEFPEYDSFMGALKKMPDVLQGVREQQDAAALEFATRHKDTPFHMCVGSGNVWGETYCFAMCVLEEMQWIATKSIHAAEFFHGTIEMTDPEMSFMLFKSEDETRPLVDRVERFVRQHTDKVQVWDTRDFKLEGVEESVRPLVSPLVMSAMLERVSTHLSILRDHDLDIRRYYRVVEY</sequence>
<dbReference type="Gene3D" id="3.40.50.12570">
    <property type="match status" value="1"/>
</dbReference>
<comment type="caution">
    <text evidence="2">The sequence shown here is derived from an EMBL/GenBank/DDBJ whole genome shotgun (WGS) entry which is preliminary data.</text>
</comment>
<dbReference type="CDD" id="cd05710">
    <property type="entry name" value="SIS_1"/>
    <property type="match status" value="1"/>
</dbReference>
<dbReference type="GO" id="GO:0004360">
    <property type="term" value="F:glutamine-fructose-6-phosphate transaminase (isomerizing) activity"/>
    <property type="evidence" value="ECO:0007669"/>
    <property type="project" value="TreeGrafter"/>
</dbReference>
<evidence type="ECO:0000313" key="2">
    <source>
        <dbReference type="EMBL" id="RGL11136.1"/>
    </source>
</evidence>
<dbReference type="GO" id="GO:0097367">
    <property type="term" value="F:carbohydrate derivative binding"/>
    <property type="evidence" value="ECO:0007669"/>
    <property type="project" value="InterPro"/>
</dbReference>
<dbReference type="EMBL" id="QSRJ01000003">
    <property type="protein sequence ID" value="RGL11136.1"/>
    <property type="molecule type" value="Genomic_DNA"/>
</dbReference>
<dbReference type="GO" id="GO:0006487">
    <property type="term" value="P:protein N-linked glycosylation"/>
    <property type="evidence" value="ECO:0007669"/>
    <property type="project" value="TreeGrafter"/>
</dbReference>
<gene>
    <name evidence="2" type="ORF">DXC81_03170</name>
</gene>
<dbReference type="PIRSF" id="PIRSF009290">
    <property type="entry name" value="FrlB"/>
    <property type="match status" value="1"/>
</dbReference>
<dbReference type="Pfam" id="PF01380">
    <property type="entry name" value="SIS"/>
    <property type="match status" value="1"/>
</dbReference>
<name>A0A3E4QV96_9ACTN</name>
<dbReference type="PROSITE" id="PS51464">
    <property type="entry name" value="SIS"/>
    <property type="match status" value="1"/>
</dbReference>
<dbReference type="InterPro" id="IPR046348">
    <property type="entry name" value="SIS_dom_sf"/>
</dbReference>
<dbReference type="SUPFAM" id="SSF53697">
    <property type="entry name" value="SIS domain"/>
    <property type="match status" value="1"/>
</dbReference>
<dbReference type="PANTHER" id="PTHR10937">
    <property type="entry name" value="GLUCOSAMINE--FRUCTOSE-6-PHOSPHATE AMINOTRANSFERASE, ISOMERIZING"/>
    <property type="match status" value="1"/>
</dbReference>
<dbReference type="InterPro" id="IPR035488">
    <property type="entry name" value="FrlB_SIS"/>
</dbReference>
<dbReference type="GO" id="GO:0006002">
    <property type="term" value="P:fructose 6-phosphate metabolic process"/>
    <property type="evidence" value="ECO:0007669"/>
    <property type="project" value="TreeGrafter"/>
</dbReference>
<dbReference type="GO" id="GO:0006047">
    <property type="term" value="P:UDP-N-acetylglucosamine metabolic process"/>
    <property type="evidence" value="ECO:0007669"/>
    <property type="project" value="TreeGrafter"/>
</dbReference>
<protein>
    <submittedName>
        <fullName evidence="2">SIS domain-containing protein</fullName>
    </submittedName>
</protein>
<dbReference type="Proteomes" id="UP000260943">
    <property type="component" value="Unassembled WGS sequence"/>
</dbReference>
<proteinExistence type="predicted"/>
<evidence type="ECO:0000313" key="3">
    <source>
        <dbReference type="Proteomes" id="UP000260943"/>
    </source>
</evidence>
<evidence type="ECO:0000259" key="1">
    <source>
        <dbReference type="PROSITE" id="PS51464"/>
    </source>
</evidence>
<dbReference type="RefSeq" id="WP_009141002.1">
    <property type="nucleotide sequence ID" value="NZ_CABKQG010000002.1"/>
</dbReference>
<dbReference type="AlphaFoldDB" id="A0A3E4QV96"/>
<feature type="domain" description="SIS" evidence="1">
    <location>
        <begin position="26"/>
        <end position="163"/>
    </location>
</feature>
<dbReference type="Gene3D" id="1.10.10.2240">
    <property type="match status" value="1"/>
</dbReference>
<dbReference type="Gene3D" id="3.40.50.10490">
    <property type="entry name" value="Glucose-6-phosphate isomerase like protein, domain 1"/>
    <property type="match status" value="1"/>
</dbReference>